<name>I0JIQ9_HALH3</name>
<dbReference type="HOGENOM" id="CLU_3062138_0_0_9"/>
<gene>
    <name evidence="2" type="ordered locus">HBHAL_1660</name>
</gene>
<dbReference type="STRING" id="866895.HBHAL_1660"/>
<dbReference type="KEGG" id="hhd:HBHAL_1660"/>
<keyword evidence="1" id="KW-0812">Transmembrane</keyword>
<evidence type="ECO:0000313" key="2">
    <source>
        <dbReference type="EMBL" id="CCG44027.1"/>
    </source>
</evidence>
<accession>I0JIQ9</accession>
<evidence type="ECO:0000313" key="3">
    <source>
        <dbReference type="Proteomes" id="UP000007397"/>
    </source>
</evidence>
<dbReference type="EMBL" id="HE717023">
    <property type="protein sequence ID" value="CCG44027.1"/>
    <property type="molecule type" value="Genomic_DNA"/>
</dbReference>
<dbReference type="AlphaFoldDB" id="I0JIQ9"/>
<evidence type="ECO:0000256" key="1">
    <source>
        <dbReference type="SAM" id="Phobius"/>
    </source>
</evidence>
<keyword evidence="1" id="KW-0472">Membrane</keyword>
<feature type="transmembrane region" description="Helical" evidence="1">
    <location>
        <begin position="21"/>
        <end position="52"/>
    </location>
</feature>
<keyword evidence="1" id="KW-1133">Transmembrane helix</keyword>
<dbReference type="Proteomes" id="UP000007397">
    <property type="component" value="Chromosome"/>
</dbReference>
<sequence>MVKKMTEINNNNQNKKGKLRALIDSLLEGCVGIGCVLPIIISASVTGIIIWVI</sequence>
<keyword evidence="3" id="KW-1185">Reference proteome</keyword>
<reference evidence="2 3" key="1">
    <citation type="journal article" date="2013" name="Environ. Microbiol.">
        <title>Chloride and organic osmolytes: a hybrid strategy to cope with elevated salinities by the moderately halophilic, chloride-dependent bacterium Halobacillus halophilus.</title>
        <authorList>
            <person name="Saum S.H."/>
            <person name="Pfeiffer F."/>
            <person name="Palm P."/>
            <person name="Rampp M."/>
            <person name="Schuster S.C."/>
            <person name="Muller V."/>
            <person name="Oesterhelt D."/>
        </authorList>
    </citation>
    <scope>NUCLEOTIDE SEQUENCE [LARGE SCALE GENOMIC DNA]</scope>
    <source>
        <strain evidence="3">ATCC 35676 / DSM 2266 / JCM 20832 / KCTC 3685 / LMG 17431 / NBRC 102448 / NCIMB 2269</strain>
    </source>
</reference>
<organism evidence="2 3">
    <name type="scientific">Halobacillus halophilus (strain ATCC 35676 / DSM 2266 / JCM 20832 / KCTC 3685 / LMG 17431 / NBRC 102448 / NCIMB 2269)</name>
    <name type="common">Sporosarcina halophila</name>
    <dbReference type="NCBI Taxonomy" id="866895"/>
    <lineage>
        <taxon>Bacteria</taxon>
        <taxon>Bacillati</taxon>
        <taxon>Bacillota</taxon>
        <taxon>Bacilli</taxon>
        <taxon>Bacillales</taxon>
        <taxon>Bacillaceae</taxon>
        <taxon>Halobacillus</taxon>
    </lineage>
</organism>
<proteinExistence type="predicted"/>
<protein>
    <submittedName>
        <fullName evidence="2">Uncharacterized protein</fullName>
    </submittedName>
</protein>